<feature type="transmembrane region" description="Helical" evidence="8">
    <location>
        <begin position="203"/>
        <end position="225"/>
    </location>
</feature>
<dbReference type="GO" id="GO:0010041">
    <property type="term" value="P:response to iron(III) ion"/>
    <property type="evidence" value="ECO:0007669"/>
    <property type="project" value="TreeGrafter"/>
</dbReference>
<gene>
    <name evidence="10" type="ORF">NF867_15295</name>
</gene>
<keyword evidence="6 8" id="KW-1133">Transmembrane helix</keyword>
<dbReference type="GO" id="GO:0016763">
    <property type="term" value="F:pentosyltransferase activity"/>
    <property type="evidence" value="ECO:0007669"/>
    <property type="project" value="TreeGrafter"/>
</dbReference>
<feature type="transmembrane region" description="Helical" evidence="8">
    <location>
        <begin position="83"/>
        <end position="101"/>
    </location>
</feature>
<feature type="transmembrane region" description="Helical" evidence="8">
    <location>
        <begin position="138"/>
        <end position="157"/>
    </location>
</feature>
<dbReference type="PANTHER" id="PTHR33908">
    <property type="entry name" value="MANNOSYLTRANSFERASE YKCB-RELATED"/>
    <property type="match status" value="1"/>
</dbReference>
<keyword evidence="7 8" id="KW-0472">Membrane</keyword>
<keyword evidence="3 10" id="KW-0328">Glycosyltransferase</keyword>
<comment type="subcellular location">
    <subcellularLocation>
        <location evidence="1">Cell membrane</location>
        <topology evidence="1">Multi-pass membrane protein</topology>
    </subcellularLocation>
</comment>
<evidence type="ECO:0000256" key="5">
    <source>
        <dbReference type="ARBA" id="ARBA00022692"/>
    </source>
</evidence>
<dbReference type="Pfam" id="PF13231">
    <property type="entry name" value="PMT_2"/>
    <property type="match status" value="1"/>
</dbReference>
<dbReference type="PANTHER" id="PTHR33908:SF3">
    <property type="entry name" value="UNDECAPRENYL PHOSPHATE-ALPHA-4-AMINO-4-DEOXY-L-ARABINOSE ARABINOSYL TRANSFERASE"/>
    <property type="match status" value="1"/>
</dbReference>
<dbReference type="RefSeq" id="WP_252589254.1">
    <property type="nucleotide sequence ID" value="NZ_JAMWYS010000053.1"/>
</dbReference>
<keyword evidence="2" id="KW-1003">Cell membrane</keyword>
<feature type="transmembrane region" description="Helical" evidence="8">
    <location>
        <begin position="316"/>
        <end position="335"/>
    </location>
</feature>
<feature type="transmembrane region" description="Helical" evidence="8">
    <location>
        <begin position="342"/>
        <end position="363"/>
    </location>
</feature>
<accession>A0A9X2F4T2</accession>
<evidence type="ECO:0000256" key="1">
    <source>
        <dbReference type="ARBA" id="ARBA00004651"/>
    </source>
</evidence>
<dbReference type="InterPro" id="IPR038731">
    <property type="entry name" value="RgtA/B/C-like"/>
</dbReference>
<keyword evidence="5 8" id="KW-0812">Transmembrane</keyword>
<evidence type="ECO:0000256" key="2">
    <source>
        <dbReference type="ARBA" id="ARBA00022475"/>
    </source>
</evidence>
<dbReference type="EMBL" id="JAMWYS010000053">
    <property type="protein sequence ID" value="MCO4294225.1"/>
    <property type="molecule type" value="Genomic_DNA"/>
</dbReference>
<evidence type="ECO:0000259" key="9">
    <source>
        <dbReference type="Pfam" id="PF13231"/>
    </source>
</evidence>
<comment type="caution">
    <text evidence="10">The sequence shown here is derived from an EMBL/GenBank/DDBJ whole genome shotgun (WGS) entry which is preliminary data.</text>
</comment>
<evidence type="ECO:0000313" key="10">
    <source>
        <dbReference type="EMBL" id="MCO4294225.1"/>
    </source>
</evidence>
<dbReference type="EC" id="2.4.-.-" evidence="10"/>
<sequence>MKSKYFRITFLTILVIGSLLLATANLWGVTETSEARYAEISREMMRSGDWVHPSLLNIHHYHKPPITYWLTAISYLTFGVNPFAARFFLVIAYCLQIYLIFKIAKELLADEQKAWYASVIYATLPIVLMAVKGLTTDLFMVTSMLAAIYCWIEFLKIGKYLNLYGFALFLGIGFLTKGPAVFVIPFFSIISFIGVLPKPRFSLIHYLLAAGVFIVVGLSWFAYLIHNDQNLADYFIYHHLVDRVAHAEVFARRSPWYYYLPLFPLVSFPWIIIFFRYLFVKLNAGESSIELMVKRIVIWWLLVPLIVYSISSSKLILYILPLFTGFSLITAYYLNLNLGKRMVLNAFVLMSLLYLGLAGAPFYGHGIYLQKWLALLPVSALIISSYFVLKEINYKQVFIKLSLVFTGTLIIYSAFFLQQNILLANGISPITEFIKGKKLINRPVLVYDKLLPSLAFELDKDIISIYAGDKSLIREVQFEKDEKWRNSYIDLNQQSDKDKLQQLLSSKVVVVSKKKLLKEMEATMQGWQSKSFGKWTLYYN</sequence>
<dbReference type="InterPro" id="IPR050297">
    <property type="entry name" value="LipidA_mod_glycosyltrf_83"/>
</dbReference>
<feature type="transmembrane region" description="Helical" evidence="8">
    <location>
        <begin position="113"/>
        <end position="131"/>
    </location>
</feature>
<feature type="transmembrane region" description="Helical" evidence="8">
    <location>
        <begin position="369"/>
        <end position="389"/>
    </location>
</feature>
<feature type="transmembrane region" description="Helical" evidence="8">
    <location>
        <begin position="163"/>
        <end position="196"/>
    </location>
</feature>
<evidence type="ECO:0000256" key="3">
    <source>
        <dbReference type="ARBA" id="ARBA00022676"/>
    </source>
</evidence>
<feature type="domain" description="Glycosyltransferase RgtA/B/C/D-like" evidence="9">
    <location>
        <begin position="62"/>
        <end position="220"/>
    </location>
</feature>
<feature type="transmembrane region" description="Helical" evidence="8">
    <location>
        <begin position="401"/>
        <end position="418"/>
    </location>
</feature>
<name>A0A9X2F4T2_9SPHI</name>
<protein>
    <submittedName>
        <fullName evidence="10">Glycosyltransferase family 39 protein</fullName>
        <ecNumber evidence="10">2.4.-.-</ecNumber>
    </submittedName>
</protein>
<evidence type="ECO:0000313" key="11">
    <source>
        <dbReference type="Proteomes" id="UP001155182"/>
    </source>
</evidence>
<evidence type="ECO:0000256" key="8">
    <source>
        <dbReference type="SAM" id="Phobius"/>
    </source>
</evidence>
<proteinExistence type="predicted"/>
<evidence type="ECO:0000256" key="6">
    <source>
        <dbReference type="ARBA" id="ARBA00022989"/>
    </source>
</evidence>
<dbReference type="GO" id="GO:0005886">
    <property type="term" value="C:plasma membrane"/>
    <property type="evidence" value="ECO:0007669"/>
    <property type="project" value="UniProtKB-SubCell"/>
</dbReference>
<feature type="transmembrane region" description="Helical" evidence="8">
    <location>
        <begin position="256"/>
        <end position="279"/>
    </location>
</feature>
<organism evidence="10 11">
    <name type="scientific">Solitalea agri</name>
    <dbReference type="NCBI Taxonomy" id="2953739"/>
    <lineage>
        <taxon>Bacteria</taxon>
        <taxon>Pseudomonadati</taxon>
        <taxon>Bacteroidota</taxon>
        <taxon>Sphingobacteriia</taxon>
        <taxon>Sphingobacteriales</taxon>
        <taxon>Sphingobacteriaceae</taxon>
        <taxon>Solitalea</taxon>
    </lineage>
</organism>
<evidence type="ECO:0000256" key="4">
    <source>
        <dbReference type="ARBA" id="ARBA00022679"/>
    </source>
</evidence>
<evidence type="ECO:0000256" key="7">
    <source>
        <dbReference type="ARBA" id="ARBA00023136"/>
    </source>
</evidence>
<feature type="transmembrane region" description="Helical" evidence="8">
    <location>
        <begin position="291"/>
        <end position="310"/>
    </location>
</feature>
<feature type="transmembrane region" description="Helical" evidence="8">
    <location>
        <begin position="6"/>
        <end position="27"/>
    </location>
</feature>
<dbReference type="AlphaFoldDB" id="A0A9X2F4T2"/>
<keyword evidence="4 10" id="KW-0808">Transferase</keyword>
<dbReference type="GO" id="GO:0009103">
    <property type="term" value="P:lipopolysaccharide biosynthetic process"/>
    <property type="evidence" value="ECO:0007669"/>
    <property type="project" value="TreeGrafter"/>
</dbReference>
<keyword evidence="11" id="KW-1185">Reference proteome</keyword>
<dbReference type="Proteomes" id="UP001155182">
    <property type="component" value="Unassembled WGS sequence"/>
</dbReference>
<reference evidence="10" key="1">
    <citation type="submission" date="2022-06" db="EMBL/GenBank/DDBJ databases">
        <title>Solitalea sp. MAHUQ-68 isolated from rhizospheric soil.</title>
        <authorList>
            <person name="Huq M.A."/>
        </authorList>
    </citation>
    <scope>NUCLEOTIDE SEQUENCE</scope>
    <source>
        <strain evidence="10">MAHUQ-68</strain>
    </source>
</reference>